<dbReference type="AlphaFoldDB" id="K6WGH1"/>
<organism evidence="5 6">
    <name type="scientific">Gordonia rhizosphera NBRC 16068</name>
    <dbReference type="NCBI Taxonomy" id="1108045"/>
    <lineage>
        <taxon>Bacteria</taxon>
        <taxon>Bacillati</taxon>
        <taxon>Actinomycetota</taxon>
        <taxon>Actinomycetes</taxon>
        <taxon>Mycobacteriales</taxon>
        <taxon>Gordoniaceae</taxon>
        <taxon>Gordonia</taxon>
    </lineage>
</organism>
<gene>
    <name evidence="5" type="ORF">GORHZ_197_00070</name>
</gene>
<evidence type="ECO:0000313" key="6">
    <source>
        <dbReference type="Proteomes" id="UP000008363"/>
    </source>
</evidence>
<dbReference type="SUPFAM" id="SSF46785">
    <property type="entry name" value="Winged helix' DNA-binding domain"/>
    <property type="match status" value="1"/>
</dbReference>
<dbReference type="Proteomes" id="UP000008363">
    <property type="component" value="Unassembled WGS sequence"/>
</dbReference>
<dbReference type="Pfam" id="PF01047">
    <property type="entry name" value="MarR"/>
    <property type="match status" value="1"/>
</dbReference>
<dbReference type="PROSITE" id="PS01117">
    <property type="entry name" value="HTH_MARR_1"/>
    <property type="match status" value="1"/>
</dbReference>
<dbReference type="PROSITE" id="PS50995">
    <property type="entry name" value="HTH_MARR_2"/>
    <property type="match status" value="1"/>
</dbReference>
<dbReference type="eggNOG" id="COG1846">
    <property type="taxonomic scope" value="Bacteria"/>
</dbReference>
<keyword evidence="1" id="KW-0805">Transcription regulation</keyword>
<comment type="caution">
    <text evidence="5">The sequence shown here is derived from an EMBL/GenBank/DDBJ whole genome shotgun (WGS) entry which is preliminary data.</text>
</comment>
<evidence type="ECO:0000259" key="4">
    <source>
        <dbReference type="PROSITE" id="PS50995"/>
    </source>
</evidence>
<dbReference type="PANTHER" id="PTHR39515:SF2">
    <property type="entry name" value="HTH-TYPE TRANSCRIPTIONAL REGULATOR RV0880"/>
    <property type="match status" value="1"/>
</dbReference>
<evidence type="ECO:0000256" key="3">
    <source>
        <dbReference type="ARBA" id="ARBA00023163"/>
    </source>
</evidence>
<dbReference type="InterPro" id="IPR023187">
    <property type="entry name" value="Tscrpt_reg_MarR-type_CS"/>
</dbReference>
<protein>
    <submittedName>
        <fullName evidence="5">Putative MarR family transcriptional regulator</fullName>
    </submittedName>
</protein>
<dbReference type="InterPro" id="IPR036388">
    <property type="entry name" value="WH-like_DNA-bd_sf"/>
</dbReference>
<evidence type="ECO:0000313" key="5">
    <source>
        <dbReference type="EMBL" id="GAB92851.1"/>
    </source>
</evidence>
<keyword evidence="6" id="KW-1185">Reference proteome</keyword>
<dbReference type="RefSeq" id="WP_006337571.1">
    <property type="nucleotide sequence ID" value="NZ_BAHC01000197.1"/>
</dbReference>
<dbReference type="SMART" id="SM00347">
    <property type="entry name" value="HTH_MARR"/>
    <property type="match status" value="1"/>
</dbReference>
<evidence type="ECO:0000256" key="2">
    <source>
        <dbReference type="ARBA" id="ARBA00023125"/>
    </source>
</evidence>
<proteinExistence type="predicted"/>
<dbReference type="GO" id="GO:0003700">
    <property type="term" value="F:DNA-binding transcription factor activity"/>
    <property type="evidence" value="ECO:0007669"/>
    <property type="project" value="InterPro"/>
</dbReference>
<dbReference type="OrthoDB" id="4311144at2"/>
<sequence>MTSPSTAERIDSATSVPTLYHLLTRINRTLRTRGGNGNLSAGAAAALWTIINHAPIRLSALAERESVSAPTMSRIVASLEEQGYVQRTTDPDDGRARLLDPTAQGIEIIANTRTRRARLLAEAIDGLDPDDRATVGRGLTILADALGTT</sequence>
<dbReference type="PANTHER" id="PTHR39515">
    <property type="entry name" value="CONSERVED PROTEIN"/>
    <property type="match status" value="1"/>
</dbReference>
<evidence type="ECO:0000256" key="1">
    <source>
        <dbReference type="ARBA" id="ARBA00023015"/>
    </source>
</evidence>
<dbReference type="InterPro" id="IPR036390">
    <property type="entry name" value="WH_DNA-bd_sf"/>
</dbReference>
<dbReference type="InterPro" id="IPR052526">
    <property type="entry name" value="HTH-type_Bedaq_tolerance"/>
</dbReference>
<dbReference type="EMBL" id="BAHC01000197">
    <property type="protein sequence ID" value="GAB92851.1"/>
    <property type="molecule type" value="Genomic_DNA"/>
</dbReference>
<keyword evidence="3" id="KW-0804">Transcription</keyword>
<dbReference type="STRING" id="1108045.GORHZ_197_00070"/>
<dbReference type="GO" id="GO:0003677">
    <property type="term" value="F:DNA binding"/>
    <property type="evidence" value="ECO:0007669"/>
    <property type="project" value="UniProtKB-KW"/>
</dbReference>
<name>K6WGH1_9ACTN</name>
<reference evidence="5 6" key="1">
    <citation type="submission" date="2012-08" db="EMBL/GenBank/DDBJ databases">
        <title>Whole genome shotgun sequence of Gordonia rhizosphera NBRC 16068.</title>
        <authorList>
            <person name="Takarada H."/>
            <person name="Isaki S."/>
            <person name="Hosoyama A."/>
            <person name="Tsuchikane K."/>
            <person name="Katsumata H."/>
            <person name="Baba S."/>
            <person name="Ohji S."/>
            <person name="Yamazaki S."/>
            <person name="Fujita N."/>
        </authorList>
    </citation>
    <scope>NUCLEOTIDE SEQUENCE [LARGE SCALE GENOMIC DNA]</scope>
    <source>
        <strain evidence="5 6">NBRC 16068</strain>
    </source>
</reference>
<feature type="domain" description="HTH marR-type" evidence="4">
    <location>
        <begin position="16"/>
        <end position="144"/>
    </location>
</feature>
<dbReference type="InterPro" id="IPR000835">
    <property type="entry name" value="HTH_MarR-typ"/>
</dbReference>
<dbReference type="Gene3D" id="1.10.10.10">
    <property type="entry name" value="Winged helix-like DNA-binding domain superfamily/Winged helix DNA-binding domain"/>
    <property type="match status" value="1"/>
</dbReference>
<accession>K6WGH1</accession>
<keyword evidence="2" id="KW-0238">DNA-binding</keyword>